<keyword evidence="3" id="KW-1185">Reference proteome</keyword>
<sequence length="408" mass="46861">MFTVEFKKLLQPILLLVALLVTIVFYNQDLKFIHTYWPNGGLIPIYEHASDWQNRYGNSLEEKDIVEIEAEYFSLIKEADKIVSEHSIAKQLEFGNYAEFETWSQENLSGGAENEMTEEQTENVKIREAIQLDLVDDAGHSIVNKIEVLENLYDSMNQFDSPEIFLNNDHYNERERERLSEILFIGENWRNIFPTELSSAVASHFGSVITLLIFLLSLLIPSVLVRDHLLGVQNIQWSSRHGRRILWTQFASGVTASFLLITCILGIFGGLLYFTDFTRYFSNGLNSFLIGSDEPLLLSLFQWTFGQWLMGLVLLVYLIGMAYSGILIFLSQTSKHYLSLLMKIIPVGFVFIAITNQVLADAFYLKNELYQWTKIPMIELFSGILLLIIGISLPIIFCARQQHQDLLN</sequence>
<feature type="transmembrane region" description="Helical" evidence="1">
    <location>
        <begin position="205"/>
        <end position="225"/>
    </location>
</feature>
<protein>
    <recommendedName>
        <fullName evidence="4">ABC transporter permease</fullName>
    </recommendedName>
</protein>
<organism evidence="2 3">
    <name type="scientific">Alkalihalobacillus trypoxylicola</name>
    <dbReference type="NCBI Taxonomy" id="519424"/>
    <lineage>
        <taxon>Bacteria</taxon>
        <taxon>Bacillati</taxon>
        <taxon>Bacillota</taxon>
        <taxon>Bacilli</taxon>
        <taxon>Bacillales</taxon>
        <taxon>Bacillaceae</taxon>
        <taxon>Alkalihalobacillus</taxon>
    </lineage>
</organism>
<evidence type="ECO:0000313" key="2">
    <source>
        <dbReference type="EMBL" id="KYG34425.1"/>
    </source>
</evidence>
<feature type="transmembrane region" description="Helical" evidence="1">
    <location>
        <begin position="308"/>
        <end position="330"/>
    </location>
</feature>
<dbReference type="AlphaFoldDB" id="A0A162F3Q5"/>
<proteinExistence type="predicted"/>
<name>A0A162F3Q5_9BACI</name>
<dbReference type="Proteomes" id="UP000075806">
    <property type="component" value="Unassembled WGS sequence"/>
</dbReference>
<feature type="transmembrane region" description="Helical" evidence="1">
    <location>
        <begin position="246"/>
        <end position="274"/>
    </location>
</feature>
<accession>A0A162F3Q5</accession>
<keyword evidence="1" id="KW-1133">Transmembrane helix</keyword>
<keyword evidence="1" id="KW-0812">Transmembrane</keyword>
<feature type="transmembrane region" description="Helical" evidence="1">
    <location>
        <begin position="380"/>
        <end position="399"/>
    </location>
</feature>
<dbReference type="STRING" id="519424.AZF04_14670"/>
<dbReference type="RefSeq" id="WP_061947584.1">
    <property type="nucleotide sequence ID" value="NZ_LTAO01000002.1"/>
</dbReference>
<reference evidence="2" key="1">
    <citation type="submission" date="2016-02" db="EMBL/GenBank/DDBJ databases">
        <title>Genome sequence of Bacillus trypoxylicola KCTC 13244(T).</title>
        <authorList>
            <person name="Jeong H."/>
            <person name="Park S.-H."/>
            <person name="Choi S.-K."/>
        </authorList>
    </citation>
    <scope>NUCLEOTIDE SEQUENCE [LARGE SCALE GENOMIC DNA]</scope>
    <source>
        <strain evidence="2">KCTC 13244</strain>
    </source>
</reference>
<feature type="transmembrane region" description="Helical" evidence="1">
    <location>
        <begin position="9"/>
        <end position="26"/>
    </location>
</feature>
<gene>
    <name evidence="2" type="ORF">AZF04_14670</name>
</gene>
<keyword evidence="1" id="KW-0472">Membrane</keyword>
<evidence type="ECO:0000256" key="1">
    <source>
        <dbReference type="SAM" id="Phobius"/>
    </source>
</evidence>
<comment type="caution">
    <text evidence="2">The sequence shown here is derived from an EMBL/GenBank/DDBJ whole genome shotgun (WGS) entry which is preliminary data.</text>
</comment>
<evidence type="ECO:0000313" key="3">
    <source>
        <dbReference type="Proteomes" id="UP000075806"/>
    </source>
</evidence>
<dbReference type="EMBL" id="LTAO01000002">
    <property type="protein sequence ID" value="KYG34425.1"/>
    <property type="molecule type" value="Genomic_DNA"/>
</dbReference>
<dbReference type="OrthoDB" id="2199615at2"/>
<evidence type="ECO:0008006" key="4">
    <source>
        <dbReference type="Google" id="ProtNLM"/>
    </source>
</evidence>
<feature type="transmembrane region" description="Helical" evidence="1">
    <location>
        <begin position="337"/>
        <end position="360"/>
    </location>
</feature>